<reference evidence="1 2" key="1">
    <citation type="submission" date="2024-03" db="EMBL/GenBank/DDBJ databases">
        <title>Community enrichment and isolation of bacterial strains for fucoidan degradation.</title>
        <authorList>
            <person name="Sichert A."/>
        </authorList>
    </citation>
    <scope>NUCLEOTIDE SEQUENCE [LARGE SCALE GENOMIC DNA]</scope>
    <source>
        <strain evidence="1 2">AS26</strain>
    </source>
</reference>
<proteinExistence type="predicted"/>
<organism evidence="1 2">
    <name type="scientific">Pseudoalteromonas arctica</name>
    <dbReference type="NCBI Taxonomy" id="394751"/>
    <lineage>
        <taxon>Bacteria</taxon>
        <taxon>Pseudomonadati</taxon>
        <taxon>Pseudomonadota</taxon>
        <taxon>Gammaproteobacteria</taxon>
        <taxon>Alteromonadales</taxon>
        <taxon>Pseudoalteromonadaceae</taxon>
        <taxon>Pseudoalteromonas</taxon>
    </lineage>
</organism>
<comment type="caution">
    <text evidence="1">The sequence shown here is derived from an EMBL/GenBank/DDBJ whole genome shotgun (WGS) entry which is preliminary data.</text>
</comment>
<gene>
    <name evidence="1" type="ORF">WNY57_03155</name>
</gene>
<evidence type="ECO:0000313" key="1">
    <source>
        <dbReference type="EMBL" id="MEM5531419.1"/>
    </source>
</evidence>
<keyword evidence="2" id="KW-1185">Reference proteome</keyword>
<dbReference type="Proteomes" id="UP001457661">
    <property type="component" value="Unassembled WGS sequence"/>
</dbReference>
<dbReference type="RefSeq" id="WP_149603687.1">
    <property type="nucleotide sequence ID" value="NZ_JBBMQX010000002.1"/>
</dbReference>
<dbReference type="EMBL" id="JBBMQX010000002">
    <property type="protein sequence ID" value="MEM5531419.1"/>
    <property type="molecule type" value="Genomic_DNA"/>
</dbReference>
<evidence type="ECO:0000313" key="2">
    <source>
        <dbReference type="Proteomes" id="UP001457661"/>
    </source>
</evidence>
<name>A0ABU9TCH8_9GAMM</name>
<protein>
    <submittedName>
        <fullName evidence="1">Uncharacterized protein</fullName>
    </submittedName>
</protein>
<accession>A0ABU9TCH8</accession>
<sequence length="295" mass="34027">MNPYIEDSKIFFSSVATQIEAEMDKATVINATMSFALAMERVLKAILYDINPVYILMEPSFKNSVAALYASEIKYKTKEVSDSPNEDVITYRTSLIRAEIVSEFAHAKKPILFYLSQCRDIIAHNELKHLDIERMKLMLKKDFYTISQDVANVFNLNIHNLLAHQDTRLSLLSYPLQESVSDKVSILLGMHKRKWQSLKSKPGYLEDKDKMLHQILSTPNKFQCVCPACDKTSVLYTKPEVEYNKFMNQEVVTGYFITRLKCVYCKLDISDYDDLSHLNKINDYQELIDSSLAVE</sequence>